<feature type="compositionally biased region" description="Basic and acidic residues" evidence="1">
    <location>
        <begin position="1"/>
        <end position="12"/>
    </location>
</feature>
<sequence>MSGSREAPKRSLLDSAQPVGKRKYRLVTRVHPRSRSTIAEVFGKAWPLFGVVLNLSDSYGVIVDSF</sequence>
<reference evidence="2 3" key="1">
    <citation type="submission" date="2016-02" db="EMBL/GenBank/DDBJ databases">
        <title>Band-tailed pigeon sequencing and assembly.</title>
        <authorList>
            <person name="Soares A.E."/>
            <person name="Novak B.J."/>
            <person name="Rice E.S."/>
            <person name="O'Connell B."/>
            <person name="Chang D."/>
            <person name="Weber S."/>
            <person name="Shapiro B."/>
        </authorList>
    </citation>
    <scope>NUCLEOTIDE SEQUENCE [LARGE SCALE GENOMIC DNA]</scope>
    <source>
        <strain evidence="2">BTP2013</strain>
        <tissue evidence="2">Blood</tissue>
    </source>
</reference>
<dbReference type="EMBL" id="LSYS01003573">
    <property type="protein sequence ID" value="OPJ82531.1"/>
    <property type="molecule type" value="Genomic_DNA"/>
</dbReference>
<dbReference type="AlphaFoldDB" id="A0A1V4KDV9"/>
<comment type="caution">
    <text evidence="2">The sequence shown here is derived from an EMBL/GenBank/DDBJ whole genome shotgun (WGS) entry which is preliminary data.</text>
</comment>
<keyword evidence="3" id="KW-1185">Reference proteome</keyword>
<name>A0A1V4KDV9_PATFA</name>
<proteinExistence type="predicted"/>
<gene>
    <name evidence="2" type="ORF">AV530_012179</name>
</gene>
<feature type="region of interest" description="Disordered" evidence="1">
    <location>
        <begin position="1"/>
        <end position="21"/>
    </location>
</feature>
<protein>
    <submittedName>
        <fullName evidence="2">Uncharacterized protein</fullName>
    </submittedName>
</protein>
<dbReference type="Proteomes" id="UP000190648">
    <property type="component" value="Unassembled WGS sequence"/>
</dbReference>
<evidence type="ECO:0000256" key="1">
    <source>
        <dbReference type="SAM" id="MobiDB-lite"/>
    </source>
</evidence>
<evidence type="ECO:0000313" key="3">
    <source>
        <dbReference type="Proteomes" id="UP000190648"/>
    </source>
</evidence>
<organism evidence="2 3">
    <name type="scientific">Patagioenas fasciata monilis</name>
    <dbReference type="NCBI Taxonomy" id="372326"/>
    <lineage>
        <taxon>Eukaryota</taxon>
        <taxon>Metazoa</taxon>
        <taxon>Chordata</taxon>
        <taxon>Craniata</taxon>
        <taxon>Vertebrata</taxon>
        <taxon>Euteleostomi</taxon>
        <taxon>Archelosauria</taxon>
        <taxon>Archosauria</taxon>
        <taxon>Dinosauria</taxon>
        <taxon>Saurischia</taxon>
        <taxon>Theropoda</taxon>
        <taxon>Coelurosauria</taxon>
        <taxon>Aves</taxon>
        <taxon>Neognathae</taxon>
        <taxon>Neoaves</taxon>
        <taxon>Columbimorphae</taxon>
        <taxon>Columbiformes</taxon>
        <taxon>Columbidae</taxon>
        <taxon>Patagioenas</taxon>
    </lineage>
</organism>
<accession>A0A1V4KDV9</accession>
<evidence type="ECO:0000313" key="2">
    <source>
        <dbReference type="EMBL" id="OPJ82531.1"/>
    </source>
</evidence>